<dbReference type="EMBL" id="LT854255">
    <property type="protein sequence ID" value="SMR48139.1"/>
    <property type="molecule type" value="Genomic_DNA"/>
</dbReference>
<gene>
    <name evidence="2" type="ORF">ZT1E4_G3528</name>
</gene>
<feature type="compositionally biased region" description="Polar residues" evidence="1">
    <location>
        <begin position="134"/>
        <end position="144"/>
    </location>
</feature>
<protein>
    <submittedName>
        <fullName evidence="2">Uncharacterized protein</fullName>
    </submittedName>
</protein>
<evidence type="ECO:0000256" key="1">
    <source>
        <dbReference type="SAM" id="MobiDB-lite"/>
    </source>
</evidence>
<reference evidence="3" key="1">
    <citation type="submission" date="2017-05" db="EMBL/GenBank/DDBJ databases">
        <authorList>
            <person name="Song R."/>
            <person name="Chenine A.L."/>
            <person name="Ruprecht R.M."/>
        </authorList>
    </citation>
    <scope>NUCLEOTIDE SEQUENCE [LARGE SCALE GENOMIC DNA]</scope>
</reference>
<proteinExistence type="predicted"/>
<dbReference type="Proteomes" id="UP000245764">
    <property type="component" value="Chromosome 3"/>
</dbReference>
<accession>A0A2H1G3J5</accession>
<feature type="region of interest" description="Disordered" evidence="1">
    <location>
        <begin position="1"/>
        <end position="242"/>
    </location>
</feature>
<feature type="compositionally biased region" description="Gly residues" evidence="1">
    <location>
        <begin position="299"/>
        <end position="332"/>
    </location>
</feature>
<feature type="compositionally biased region" description="Polar residues" evidence="1">
    <location>
        <begin position="175"/>
        <end position="185"/>
    </location>
</feature>
<feature type="compositionally biased region" description="Polar residues" evidence="1">
    <location>
        <begin position="201"/>
        <end position="216"/>
    </location>
</feature>
<name>A0A2H1G3J5_ZYMTR</name>
<feature type="compositionally biased region" description="Low complexity" evidence="1">
    <location>
        <begin position="52"/>
        <end position="65"/>
    </location>
</feature>
<evidence type="ECO:0000313" key="3">
    <source>
        <dbReference type="Proteomes" id="UP000245764"/>
    </source>
</evidence>
<sequence length="358" mass="37775">MFTTSSAGKKRSRVEDDQATLQSFSSPLEKRSRPTANASGAPSPWLHRYHDSVLSTPTLSRSSTLGIPRSPPKYDSEDDENSSEISEPGSPQDISMSSGDEGEALDDSTDHYSLHPPRQHDEATFSASPPDGLYQTSSNGAITRSDSPNPWPSSSSLPRTRQTTRVPTPIFPLRTKSTTTTSPSGVRSHVRQRHPQEISHAPSSQDPPTKSTSHLSVPSPILESADFPTPPPSAAEAAGSQLSQLSVSDVDMLDPGVPAIAIERVGSPEFAGRVHGLAVGGGEQGGIVVRRQRMRSGALNGGERTGGRGGEGLKGLDGEGGGGGAGQGGGKRGFSIGYRPDCEKCRERVPGHMNHFWG</sequence>
<evidence type="ECO:0000313" key="2">
    <source>
        <dbReference type="EMBL" id="SMR48139.1"/>
    </source>
</evidence>
<feature type="compositionally biased region" description="Low complexity" evidence="1">
    <location>
        <begin position="145"/>
        <end position="168"/>
    </location>
</feature>
<feature type="region of interest" description="Disordered" evidence="1">
    <location>
        <begin position="298"/>
        <end position="333"/>
    </location>
</feature>
<dbReference type="AlphaFoldDB" id="A0A2H1G3J5"/>
<organism evidence="2 3">
    <name type="scientific">Zymoseptoria tritici ST99CH_1E4</name>
    <dbReference type="NCBI Taxonomy" id="1276532"/>
    <lineage>
        <taxon>Eukaryota</taxon>
        <taxon>Fungi</taxon>
        <taxon>Dikarya</taxon>
        <taxon>Ascomycota</taxon>
        <taxon>Pezizomycotina</taxon>
        <taxon>Dothideomycetes</taxon>
        <taxon>Dothideomycetidae</taxon>
        <taxon>Mycosphaerellales</taxon>
        <taxon>Mycosphaerellaceae</taxon>
        <taxon>Zymoseptoria</taxon>
    </lineage>
</organism>
<feature type="compositionally biased region" description="Basic and acidic residues" evidence="1">
    <location>
        <begin position="108"/>
        <end position="123"/>
    </location>
</feature>